<feature type="compositionally biased region" description="Basic residues" evidence="3">
    <location>
        <begin position="1"/>
        <end position="10"/>
    </location>
</feature>
<keyword evidence="5" id="KW-1185">Reference proteome</keyword>
<evidence type="ECO:0000313" key="5">
    <source>
        <dbReference type="Proteomes" id="UP001431209"/>
    </source>
</evidence>
<evidence type="ECO:0000256" key="2">
    <source>
        <dbReference type="PROSITE-ProRule" id="PRU00339"/>
    </source>
</evidence>
<dbReference type="InterPro" id="IPR011990">
    <property type="entry name" value="TPR-like_helical_dom_sf"/>
</dbReference>
<dbReference type="Gene3D" id="1.25.40.10">
    <property type="entry name" value="Tetratricopeptide repeat domain"/>
    <property type="match status" value="2"/>
</dbReference>
<dbReference type="Pfam" id="PF13181">
    <property type="entry name" value="TPR_8"/>
    <property type="match status" value="2"/>
</dbReference>
<feature type="region of interest" description="Disordered" evidence="3">
    <location>
        <begin position="1"/>
        <end position="25"/>
    </location>
</feature>
<evidence type="ECO:0000313" key="4">
    <source>
        <dbReference type="EMBL" id="KAL0481534.1"/>
    </source>
</evidence>
<dbReference type="SUPFAM" id="SSF48452">
    <property type="entry name" value="TPR-like"/>
    <property type="match status" value="1"/>
</dbReference>
<dbReference type="InterPro" id="IPR019734">
    <property type="entry name" value="TPR_rpt"/>
</dbReference>
<dbReference type="PANTHER" id="PTHR12558">
    <property type="entry name" value="CELL DIVISION CYCLE 16,23,27"/>
    <property type="match status" value="1"/>
</dbReference>
<proteinExistence type="predicted"/>
<dbReference type="EMBL" id="JAOPGA020000769">
    <property type="protein sequence ID" value="KAL0481534.1"/>
    <property type="molecule type" value="Genomic_DNA"/>
</dbReference>
<reference evidence="4 5" key="1">
    <citation type="submission" date="2024-03" db="EMBL/GenBank/DDBJ databases">
        <title>The Acrasis kona genome and developmental transcriptomes reveal deep origins of eukaryotic multicellular pathways.</title>
        <authorList>
            <person name="Sheikh S."/>
            <person name="Fu C.-J."/>
            <person name="Brown M.W."/>
            <person name="Baldauf S.L."/>
        </authorList>
    </citation>
    <scope>NUCLEOTIDE SEQUENCE [LARGE SCALE GENOMIC DNA]</scope>
    <source>
        <strain evidence="4 5">ATCC MYA-3509</strain>
    </source>
</reference>
<dbReference type="AlphaFoldDB" id="A0AAW2YWZ2"/>
<keyword evidence="1 2" id="KW-0802">TPR repeat</keyword>
<evidence type="ECO:0000256" key="1">
    <source>
        <dbReference type="ARBA" id="ARBA00022803"/>
    </source>
</evidence>
<gene>
    <name evidence="4" type="ORF">AKO1_012335</name>
</gene>
<feature type="repeat" description="TPR" evidence="2">
    <location>
        <begin position="59"/>
        <end position="92"/>
    </location>
</feature>
<name>A0AAW2YWZ2_9EUKA</name>
<comment type="caution">
    <text evidence="4">The sequence shown here is derived from an EMBL/GenBank/DDBJ whole genome shotgun (WGS) entry which is preliminary data.</text>
</comment>
<feature type="compositionally biased region" description="Acidic residues" evidence="3">
    <location>
        <begin position="329"/>
        <end position="354"/>
    </location>
</feature>
<dbReference type="GO" id="GO:0051301">
    <property type="term" value="P:cell division"/>
    <property type="evidence" value="ECO:0007669"/>
    <property type="project" value="TreeGrafter"/>
</dbReference>
<sequence>MPAGSKKKNTKTTSRPAAASKPINLEETYQRVQTFRENFNYDAAIQELTDAQTQYPNDTRILDLLGDVYVENADQGRATMTFKKSIKIAPDNNFNKYMQMGQLSDGKEALQYFNKGLQILQSIKQSATKPIDYDESAINKHIASGCCAVAELFMTDLCFEANAEQECEKALMAGLREDNDNNSQLLQTLANFRLCQVSNPVADPVQEAKKLMTKVVEQLLDNVSGDYNKPLYDFRINTVKICLEIGLVEEAEKIVEQLLAEYDQITDTWYLLGVVLREKQDLNGAIKHMKKALEVGKSVNEDVAFLKEIQSDLDACTEDLVKSGGTLEQDNDDDDALIVEDDGDDDWEDDEEMK</sequence>
<evidence type="ECO:0000256" key="3">
    <source>
        <dbReference type="SAM" id="MobiDB-lite"/>
    </source>
</evidence>
<feature type="repeat" description="TPR" evidence="2">
    <location>
        <begin position="266"/>
        <end position="299"/>
    </location>
</feature>
<protein>
    <submittedName>
        <fullName evidence="4">TPR repeat-containing protein</fullName>
    </submittedName>
</protein>
<dbReference type="PROSITE" id="PS50005">
    <property type="entry name" value="TPR"/>
    <property type="match status" value="2"/>
</dbReference>
<feature type="region of interest" description="Disordered" evidence="3">
    <location>
        <begin position="323"/>
        <end position="354"/>
    </location>
</feature>
<organism evidence="4 5">
    <name type="scientific">Acrasis kona</name>
    <dbReference type="NCBI Taxonomy" id="1008807"/>
    <lineage>
        <taxon>Eukaryota</taxon>
        <taxon>Discoba</taxon>
        <taxon>Heterolobosea</taxon>
        <taxon>Tetramitia</taxon>
        <taxon>Eutetramitia</taxon>
        <taxon>Acrasidae</taxon>
        <taxon>Acrasis</taxon>
    </lineage>
</organism>
<dbReference type="CDD" id="cd24142">
    <property type="entry name" value="ACL4-like"/>
    <property type="match status" value="1"/>
</dbReference>
<dbReference type="SMART" id="SM00028">
    <property type="entry name" value="TPR"/>
    <property type="match status" value="2"/>
</dbReference>
<dbReference type="PANTHER" id="PTHR12558:SF44">
    <property type="entry name" value="TETRATRICOPEPTIDE REPEAT-CONTAINING PROTEIN"/>
    <property type="match status" value="1"/>
</dbReference>
<accession>A0AAW2YWZ2</accession>
<dbReference type="Proteomes" id="UP001431209">
    <property type="component" value="Unassembled WGS sequence"/>
</dbReference>